<gene>
    <name evidence="2" type="ORF">BD410DRAFT_310027</name>
</gene>
<feature type="domain" description="F-box" evidence="1">
    <location>
        <begin position="11"/>
        <end position="57"/>
    </location>
</feature>
<proteinExistence type="predicted"/>
<dbReference type="VEuPathDB" id="FungiDB:BD410DRAFT_310027"/>
<protein>
    <recommendedName>
        <fullName evidence="1">F-box domain-containing protein</fullName>
    </recommendedName>
</protein>
<dbReference type="Pfam" id="PF12937">
    <property type="entry name" value="F-box-like"/>
    <property type="match status" value="1"/>
</dbReference>
<dbReference type="Proteomes" id="UP000294933">
    <property type="component" value="Unassembled WGS sequence"/>
</dbReference>
<dbReference type="OrthoDB" id="2745718at2759"/>
<dbReference type="AlphaFoldDB" id="A0A4Y7Q1P5"/>
<evidence type="ECO:0000313" key="3">
    <source>
        <dbReference type="Proteomes" id="UP000294933"/>
    </source>
</evidence>
<keyword evidence="3" id="KW-1185">Reference proteome</keyword>
<sequence>MFEKPYRANRKVLFCDLPNELLVKILLNLDGYSLLQAQLTNVRLRRLVTDERAVQYSLELSIAGMEDGPQNAPFSVDERMARLKDYVSAWEGLCCSGEETFTVRQPCIWTVTGGLISCAVFSPKTGTTKLVFRKLSSRTRCIDGQTWIHELPNKVEIFNADLSQDLFVFGSVHPRTPSSVSLRIGFYHISTGESHMNANCPFIEHEVPFKTKPNDFEVLICLSSVAISCKESIDEEAEHSGDEDQHSPKITLFIYDWHTGELIFQITDYIQCFSFLSHKDVLLTATPKATPSDYMLVVVDLTNRTTPNQCFVSTTLLLPESLSQLGERNIYVHSRPWFTPMGGFTTSDRVPFRTAPESRLVTITFQFHHRHPLVFCVPLSTFQNFMNIESREVSRLSECVEQGIPWEEWGPKGSTTMTNTAVFDACYTWGSRCIFWSTSRGGRIRSESIVVRDFNPLSVKRRLGINITEGQRRGATHALPFFLYPNTVSNGVDFVEDDTAALPHWEEHLGISDAKVVLMLEDHLVFVHGGSADVDHDFTFRVTQIS</sequence>
<dbReference type="PROSITE" id="PS50181">
    <property type="entry name" value="FBOX"/>
    <property type="match status" value="1"/>
</dbReference>
<dbReference type="SUPFAM" id="SSF81383">
    <property type="entry name" value="F-box domain"/>
    <property type="match status" value="1"/>
</dbReference>
<evidence type="ECO:0000313" key="2">
    <source>
        <dbReference type="EMBL" id="TDL21251.1"/>
    </source>
</evidence>
<dbReference type="InterPro" id="IPR036047">
    <property type="entry name" value="F-box-like_dom_sf"/>
</dbReference>
<dbReference type="STRING" id="50990.A0A4Y7Q1P5"/>
<reference evidence="2 3" key="1">
    <citation type="submission" date="2018-06" db="EMBL/GenBank/DDBJ databases">
        <title>A transcriptomic atlas of mushroom development highlights an independent origin of complex multicellularity.</title>
        <authorList>
            <consortium name="DOE Joint Genome Institute"/>
            <person name="Krizsan K."/>
            <person name="Almasi E."/>
            <person name="Merenyi Z."/>
            <person name="Sahu N."/>
            <person name="Viragh M."/>
            <person name="Koszo T."/>
            <person name="Mondo S."/>
            <person name="Kiss B."/>
            <person name="Balint B."/>
            <person name="Kues U."/>
            <person name="Barry K."/>
            <person name="Hegedus J.C."/>
            <person name="Henrissat B."/>
            <person name="Johnson J."/>
            <person name="Lipzen A."/>
            <person name="Ohm R."/>
            <person name="Nagy I."/>
            <person name="Pangilinan J."/>
            <person name="Yan J."/>
            <person name="Xiong Y."/>
            <person name="Grigoriev I.V."/>
            <person name="Hibbett D.S."/>
            <person name="Nagy L.G."/>
        </authorList>
    </citation>
    <scope>NUCLEOTIDE SEQUENCE [LARGE SCALE GENOMIC DNA]</scope>
    <source>
        <strain evidence="2 3">SZMC22713</strain>
    </source>
</reference>
<dbReference type="EMBL" id="ML170182">
    <property type="protein sequence ID" value="TDL21251.1"/>
    <property type="molecule type" value="Genomic_DNA"/>
</dbReference>
<dbReference type="CDD" id="cd09917">
    <property type="entry name" value="F-box_SF"/>
    <property type="match status" value="1"/>
</dbReference>
<evidence type="ECO:0000259" key="1">
    <source>
        <dbReference type="PROSITE" id="PS50181"/>
    </source>
</evidence>
<organism evidence="2 3">
    <name type="scientific">Rickenella mellea</name>
    <dbReference type="NCBI Taxonomy" id="50990"/>
    <lineage>
        <taxon>Eukaryota</taxon>
        <taxon>Fungi</taxon>
        <taxon>Dikarya</taxon>
        <taxon>Basidiomycota</taxon>
        <taxon>Agaricomycotina</taxon>
        <taxon>Agaricomycetes</taxon>
        <taxon>Hymenochaetales</taxon>
        <taxon>Rickenellaceae</taxon>
        <taxon>Rickenella</taxon>
    </lineage>
</organism>
<dbReference type="SMART" id="SM00256">
    <property type="entry name" value="FBOX"/>
    <property type="match status" value="1"/>
</dbReference>
<name>A0A4Y7Q1P5_9AGAM</name>
<dbReference type="InterPro" id="IPR001810">
    <property type="entry name" value="F-box_dom"/>
</dbReference>
<accession>A0A4Y7Q1P5</accession>